<feature type="domain" description="Beta-lactamase class A catalytic" evidence="1">
    <location>
        <begin position="22"/>
        <end position="243"/>
    </location>
</feature>
<sequence>MTVNRLIQNLEHWKSRAVGNWGVWIEDLTSATTWAWNETKSFYAASIIKVPIMVAVYKQAFLGRLALADEIILTAEDQVGGTGVLQHLSPGLRFSVQDLTTLMIIQSDNTATNILIDLLGTETIRETMDELGMRQSTFHNKLMIVPAAPAGLNMITAADVARCFRHIAQGKVVSQHASRQMVEILKKQQLRDCLPTGLPSQHGDIIGWLPEWELAHKTGMVTRTLHDAGILFTKSRAVVMVALSEECEYEQAQQQMKQLARLVYEACLESD</sequence>
<keyword evidence="3" id="KW-1185">Reference proteome</keyword>
<dbReference type="AlphaFoldDB" id="A0AA46AF85"/>
<dbReference type="Pfam" id="PF13354">
    <property type="entry name" value="Beta-lactamase2"/>
    <property type="match status" value="1"/>
</dbReference>
<dbReference type="PANTHER" id="PTHR35333">
    <property type="entry name" value="BETA-LACTAMASE"/>
    <property type="match status" value="1"/>
</dbReference>
<dbReference type="Gene3D" id="3.40.710.10">
    <property type="entry name" value="DD-peptidase/beta-lactamase superfamily"/>
    <property type="match status" value="1"/>
</dbReference>
<gene>
    <name evidence="2" type="ORF">SAMN06265361_103133</name>
</gene>
<dbReference type="GO" id="GO:0030655">
    <property type="term" value="P:beta-lactam antibiotic catabolic process"/>
    <property type="evidence" value="ECO:0007669"/>
    <property type="project" value="InterPro"/>
</dbReference>
<dbReference type="PANTHER" id="PTHR35333:SF4">
    <property type="entry name" value="SLR0121 PROTEIN"/>
    <property type="match status" value="1"/>
</dbReference>
<dbReference type="RefSeq" id="WP_102992477.1">
    <property type="nucleotide sequence ID" value="NZ_FXTU01000003.1"/>
</dbReference>
<dbReference type="SUPFAM" id="SSF56601">
    <property type="entry name" value="beta-lactamase/transpeptidase-like"/>
    <property type="match status" value="1"/>
</dbReference>
<dbReference type="EMBL" id="FXTU01000003">
    <property type="protein sequence ID" value="SMP18325.1"/>
    <property type="molecule type" value="Genomic_DNA"/>
</dbReference>
<evidence type="ECO:0000313" key="3">
    <source>
        <dbReference type="Proteomes" id="UP001157946"/>
    </source>
</evidence>
<protein>
    <submittedName>
        <fullName evidence="2">Beta-lactamase class A</fullName>
    </submittedName>
</protein>
<proteinExistence type="predicted"/>
<accession>A0AA46AF85</accession>
<dbReference type="GO" id="GO:0008800">
    <property type="term" value="F:beta-lactamase activity"/>
    <property type="evidence" value="ECO:0007669"/>
    <property type="project" value="InterPro"/>
</dbReference>
<organism evidence="2 3">
    <name type="scientific">Laceyella tengchongensis</name>
    <dbReference type="NCBI Taxonomy" id="574699"/>
    <lineage>
        <taxon>Bacteria</taxon>
        <taxon>Bacillati</taxon>
        <taxon>Bacillota</taxon>
        <taxon>Bacilli</taxon>
        <taxon>Bacillales</taxon>
        <taxon>Thermoactinomycetaceae</taxon>
        <taxon>Laceyella</taxon>
    </lineage>
</organism>
<dbReference type="Proteomes" id="UP001157946">
    <property type="component" value="Unassembled WGS sequence"/>
</dbReference>
<dbReference type="InterPro" id="IPR000871">
    <property type="entry name" value="Beta-lactam_class-A"/>
</dbReference>
<evidence type="ECO:0000259" key="1">
    <source>
        <dbReference type="Pfam" id="PF13354"/>
    </source>
</evidence>
<dbReference type="InterPro" id="IPR012338">
    <property type="entry name" value="Beta-lactam/transpept-like"/>
</dbReference>
<comment type="caution">
    <text evidence="2">The sequence shown here is derived from an EMBL/GenBank/DDBJ whole genome shotgun (WGS) entry which is preliminary data.</text>
</comment>
<dbReference type="GO" id="GO:0046677">
    <property type="term" value="P:response to antibiotic"/>
    <property type="evidence" value="ECO:0007669"/>
    <property type="project" value="InterPro"/>
</dbReference>
<reference evidence="2" key="1">
    <citation type="submission" date="2017-05" db="EMBL/GenBank/DDBJ databases">
        <authorList>
            <person name="Varghese N."/>
            <person name="Submissions S."/>
        </authorList>
    </citation>
    <scope>NUCLEOTIDE SEQUENCE</scope>
    <source>
        <strain evidence="2">DSM 45262</strain>
    </source>
</reference>
<evidence type="ECO:0000313" key="2">
    <source>
        <dbReference type="EMBL" id="SMP18325.1"/>
    </source>
</evidence>
<name>A0AA46AF85_9BACL</name>
<dbReference type="InterPro" id="IPR045155">
    <property type="entry name" value="Beta-lactam_cat"/>
</dbReference>